<keyword evidence="4" id="KW-1185">Reference proteome</keyword>
<dbReference type="GO" id="GO:0000166">
    <property type="term" value="F:nucleotide binding"/>
    <property type="evidence" value="ECO:0007669"/>
    <property type="project" value="InterPro"/>
</dbReference>
<sequence length="342" mass="37777">MGNIHFAIIGCGHIAKKHIESIRNIKDAEITAICDTNPDRLLEFQAIYGVKGYSSLEELLAKESCIDVVNVCTPSGLHKGAAVRAAQAKKHVIVEKPIAMTVADADEIINACKHYNVKLAVVHPNRFRPAIQEMKKALDSGWFGKLSYVHAAVRWNRDQNYYNQAAWRGTRALDGGVLMNQAIHNLDLLLWLIGPVKKVQALMDTRIRHIETEDVALALLQFEDGTLGMIEATTTVYPRSLEESISIFGEKGTAIVGGTTANWIKHWAFEECTADASSKLVKRINEEPYGVSGHQAIIADMIEAIRQDRQPLVSGADGKNVVQLVLSIYEAAERDSRAIMNP</sequence>
<protein>
    <submittedName>
        <fullName evidence="3">Oxidoreductase</fullName>
    </submittedName>
</protein>
<dbReference type="Proteomes" id="UP000321157">
    <property type="component" value="Unassembled WGS sequence"/>
</dbReference>
<dbReference type="Pfam" id="PF22725">
    <property type="entry name" value="GFO_IDH_MocA_C3"/>
    <property type="match status" value="1"/>
</dbReference>
<accession>A0A511V5G4</accession>
<dbReference type="RefSeq" id="WP_146809462.1">
    <property type="nucleotide sequence ID" value="NZ_BJXX01000068.1"/>
</dbReference>
<comment type="caution">
    <text evidence="3">The sequence shown here is derived from an EMBL/GenBank/DDBJ whole genome shotgun (WGS) entry which is preliminary data.</text>
</comment>
<feature type="domain" description="Gfo/Idh/MocA-like oxidoreductase N-terminal" evidence="1">
    <location>
        <begin position="4"/>
        <end position="122"/>
    </location>
</feature>
<dbReference type="Gene3D" id="3.40.50.720">
    <property type="entry name" value="NAD(P)-binding Rossmann-like Domain"/>
    <property type="match status" value="1"/>
</dbReference>
<dbReference type="InterPro" id="IPR052515">
    <property type="entry name" value="Gfo/Idh/MocA_Oxidoreductase"/>
</dbReference>
<name>A0A511V5G4_9BACL</name>
<reference evidence="3 4" key="1">
    <citation type="submission" date="2019-07" db="EMBL/GenBank/DDBJ databases">
        <title>Whole genome shotgun sequence of Aneurinibacillus danicus NBRC 102444.</title>
        <authorList>
            <person name="Hosoyama A."/>
            <person name="Uohara A."/>
            <person name="Ohji S."/>
            <person name="Ichikawa N."/>
        </authorList>
    </citation>
    <scope>NUCLEOTIDE SEQUENCE [LARGE SCALE GENOMIC DNA]</scope>
    <source>
        <strain evidence="3 4">NBRC 102444</strain>
    </source>
</reference>
<organism evidence="3 4">
    <name type="scientific">Aneurinibacillus danicus</name>
    <dbReference type="NCBI Taxonomy" id="267746"/>
    <lineage>
        <taxon>Bacteria</taxon>
        <taxon>Bacillati</taxon>
        <taxon>Bacillota</taxon>
        <taxon>Bacilli</taxon>
        <taxon>Bacillales</taxon>
        <taxon>Paenibacillaceae</taxon>
        <taxon>Aneurinibacillus group</taxon>
        <taxon>Aneurinibacillus</taxon>
    </lineage>
</organism>
<dbReference type="PANTHER" id="PTHR43249">
    <property type="entry name" value="UDP-N-ACETYL-2-AMINO-2-DEOXY-D-GLUCURONATE OXIDASE"/>
    <property type="match status" value="1"/>
</dbReference>
<proteinExistence type="predicted"/>
<evidence type="ECO:0000313" key="3">
    <source>
        <dbReference type="EMBL" id="GEN34176.1"/>
    </source>
</evidence>
<dbReference type="SUPFAM" id="SSF55347">
    <property type="entry name" value="Glyceraldehyde-3-phosphate dehydrogenase-like, C-terminal domain"/>
    <property type="match status" value="1"/>
</dbReference>
<evidence type="ECO:0000259" key="1">
    <source>
        <dbReference type="Pfam" id="PF01408"/>
    </source>
</evidence>
<dbReference type="SUPFAM" id="SSF51735">
    <property type="entry name" value="NAD(P)-binding Rossmann-fold domains"/>
    <property type="match status" value="1"/>
</dbReference>
<dbReference type="InterPro" id="IPR000683">
    <property type="entry name" value="Gfo/Idh/MocA-like_OxRdtase_N"/>
</dbReference>
<dbReference type="AlphaFoldDB" id="A0A511V5G4"/>
<evidence type="ECO:0000313" key="4">
    <source>
        <dbReference type="Proteomes" id="UP000321157"/>
    </source>
</evidence>
<gene>
    <name evidence="3" type="ORF">ADA01nite_16360</name>
</gene>
<dbReference type="Gene3D" id="3.30.360.10">
    <property type="entry name" value="Dihydrodipicolinate Reductase, domain 2"/>
    <property type="match status" value="1"/>
</dbReference>
<dbReference type="InterPro" id="IPR055170">
    <property type="entry name" value="GFO_IDH_MocA-like_dom"/>
</dbReference>
<evidence type="ECO:0000259" key="2">
    <source>
        <dbReference type="Pfam" id="PF22725"/>
    </source>
</evidence>
<dbReference type="PANTHER" id="PTHR43249:SF1">
    <property type="entry name" value="D-GLUCOSIDE 3-DEHYDROGENASE"/>
    <property type="match status" value="1"/>
</dbReference>
<dbReference type="EMBL" id="BJXX01000068">
    <property type="protein sequence ID" value="GEN34176.1"/>
    <property type="molecule type" value="Genomic_DNA"/>
</dbReference>
<feature type="domain" description="GFO/IDH/MocA-like oxidoreductase" evidence="2">
    <location>
        <begin position="131"/>
        <end position="254"/>
    </location>
</feature>
<dbReference type="Pfam" id="PF01408">
    <property type="entry name" value="GFO_IDH_MocA"/>
    <property type="match status" value="1"/>
</dbReference>
<dbReference type="OrthoDB" id="9815825at2"/>
<dbReference type="InterPro" id="IPR036291">
    <property type="entry name" value="NAD(P)-bd_dom_sf"/>
</dbReference>